<accession>A0A0M0BW17</accession>
<reference evidence="1 2" key="1">
    <citation type="submission" date="2015-06" db="EMBL/GenBank/DDBJ databases">
        <title>New insights into the roles of widespread benthic archaea in carbon and nitrogen cycling.</title>
        <authorList>
            <person name="Lazar C.S."/>
            <person name="Baker B.J."/>
            <person name="Seitz K.W."/>
            <person name="Hyde A.S."/>
            <person name="Dick G.J."/>
            <person name="Hinrichs K.-U."/>
            <person name="Teske A.P."/>
        </authorList>
    </citation>
    <scope>NUCLEOTIDE SEQUENCE [LARGE SCALE GENOMIC DNA]</scope>
    <source>
        <strain evidence="1">SG8-32-1</strain>
    </source>
</reference>
<evidence type="ECO:0000313" key="2">
    <source>
        <dbReference type="Proteomes" id="UP000037237"/>
    </source>
</evidence>
<protein>
    <submittedName>
        <fullName evidence="1">Uncharacterized protein</fullName>
    </submittedName>
</protein>
<proteinExistence type="predicted"/>
<name>A0A0M0BW17_9ARCH</name>
<dbReference type="AlphaFoldDB" id="A0A0M0BW17"/>
<dbReference type="EMBL" id="LFWU01000063">
    <property type="protein sequence ID" value="KON32545.1"/>
    <property type="molecule type" value="Genomic_DNA"/>
</dbReference>
<dbReference type="Proteomes" id="UP000037237">
    <property type="component" value="Unassembled WGS sequence"/>
</dbReference>
<comment type="caution">
    <text evidence="1">The sequence shown here is derived from an EMBL/GenBank/DDBJ whole genome shotgun (WGS) entry which is preliminary data.</text>
</comment>
<gene>
    <name evidence="1" type="ORF">AC477_02855</name>
</gene>
<organism evidence="1 2">
    <name type="scientific">miscellaneous Crenarchaeota group-1 archaeon SG8-32-1</name>
    <dbReference type="NCBI Taxonomy" id="1685124"/>
    <lineage>
        <taxon>Archaea</taxon>
        <taxon>Candidatus Bathyarchaeota</taxon>
        <taxon>MCG-1</taxon>
    </lineage>
</organism>
<sequence>MENKKEREIDELVHLIGFFDRWEMMEKISVQGYDVLGKRVLRPRASSQFIAIHPRIKIAVTDFDLELLKHFLIPNKLLRFSIHIATEDDIIVHMAKEKFDSL</sequence>
<evidence type="ECO:0000313" key="1">
    <source>
        <dbReference type="EMBL" id="KON32545.1"/>
    </source>
</evidence>